<dbReference type="SUPFAM" id="SSF52266">
    <property type="entry name" value="SGNH hydrolase"/>
    <property type="match status" value="1"/>
</dbReference>
<dbReference type="PANTHER" id="PTHR30383">
    <property type="entry name" value="THIOESTERASE 1/PROTEASE 1/LYSOPHOSPHOLIPASE L1"/>
    <property type="match status" value="1"/>
</dbReference>
<dbReference type="Pfam" id="PF25182">
    <property type="entry name" value="NonGDSL"/>
    <property type="match status" value="1"/>
</dbReference>
<evidence type="ECO:0000313" key="1">
    <source>
        <dbReference type="EMBL" id="MCQ8242338.1"/>
    </source>
</evidence>
<proteinExistence type="predicted"/>
<dbReference type="PANTHER" id="PTHR30383:SF5">
    <property type="entry name" value="SGNH HYDROLASE-TYPE ESTERASE DOMAIN-CONTAINING PROTEIN"/>
    <property type="match status" value="1"/>
</dbReference>
<dbReference type="InterPro" id="IPR036514">
    <property type="entry name" value="SGNH_hydro_sf"/>
</dbReference>
<accession>A0ABT1W363</accession>
<dbReference type="InterPro" id="IPR051532">
    <property type="entry name" value="Ester_Hydrolysis_Enzymes"/>
</dbReference>
<dbReference type="Proteomes" id="UP001524547">
    <property type="component" value="Unassembled WGS sequence"/>
</dbReference>
<evidence type="ECO:0000313" key="2">
    <source>
        <dbReference type="Proteomes" id="UP001524547"/>
    </source>
</evidence>
<keyword evidence="1" id="KW-0378">Hydrolase</keyword>
<protein>
    <submittedName>
        <fullName evidence="1">SGNH/GDSL hydrolase family protein</fullName>
    </submittedName>
</protein>
<dbReference type="InterPro" id="IPR057572">
    <property type="entry name" value="NonGDSL"/>
</dbReference>
<name>A0ABT1W363_9PROT</name>
<reference evidence="1 2" key="1">
    <citation type="submission" date="2022-06" db="EMBL/GenBank/DDBJ databases">
        <title>Rhizosaccharibacter gen. nov. sp. nov. KSS12, endophytic bacteria isolated from sugarcane.</title>
        <authorList>
            <person name="Pitiwittayakul N."/>
        </authorList>
    </citation>
    <scope>NUCLEOTIDE SEQUENCE [LARGE SCALE GENOMIC DNA]</scope>
    <source>
        <strain evidence="1 2">KSS12</strain>
    </source>
</reference>
<dbReference type="RefSeq" id="WP_422921087.1">
    <property type="nucleotide sequence ID" value="NZ_JAMZEJ010000010.1"/>
</dbReference>
<keyword evidence="2" id="KW-1185">Reference proteome</keyword>
<dbReference type="GO" id="GO:0016787">
    <property type="term" value="F:hydrolase activity"/>
    <property type="evidence" value="ECO:0007669"/>
    <property type="project" value="UniProtKB-KW"/>
</dbReference>
<sequence>MTASRPLLPRVRDRRLGSGELRVAAFGSSTTEGIGASDPARGFPQVMRHRMLPSFSGGIVLFNHGIGGNNAIDMDARLDAVLADSPDLVVWQTGSNDPLQEVPLERFEFLTREGLARFGAGGPDGTPDLVLVDPQYCRMLEECAAFPPFLDAVHRLGEEGGVPVFDRYRRMLQWSLRPGSGRDVLSPDGLHMGDEGYRLLGEALGDWLLLRA</sequence>
<comment type="caution">
    <text evidence="1">The sequence shown here is derived from an EMBL/GenBank/DDBJ whole genome shotgun (WGS) entry which is preliminary data.</text>
</comment>
<dbReference type="CDD" id="cd00229">
    <property type="entry name" value="SGNH_hydrolase"/>
    <property type="match status" value="1"/>
</dbReference>
<organism evidence="1 2">
    <name type="scientific">Rhizosaccharibacter radicis</name>
    <dbReference type="NCBI Taxonomy" id="2782605"/>
    <lineage>
        <taxon>Bacteria</taxon>
        <taxon>Pseudomonadati</taxon>
        <taxon>Pseudomonadota</taxon>
        <taxon>Alphaproteobacteria</taxon>
        <taxon>Acetobacterales</taxon>
        <taxon>Acetobacteraceae</taxon>
        <taxon>Rhizosaccharibacter</taxon>
    </lineage>
</organism>
<dbReference type="EMBL" id="JAMZEJ010000010">
    <property type="protein sequence ID" value="MCQ8242338.1"/>
    <property type="molecule type" value="Genomic_DNA"/>
</dbReference>
<dbReference type="Gene3D" id="3.40.50.1110">
    <property type="entry name" value="SGNH hydrolase"/>
    <property type="match status" value="1"/>
</dbReference>
<gene>
    <name evidence="1" type="ORF">NFI88_16010</name>
</gene>